<keyword evidence="12" id="KW-1185">Reference proteome</keyword>
<evidence type="ECO:0000313" key="11">
    <source>
        <dbReference type="EMBL" id="NOL52211.1"/>
    </source>
</evidence>
<keyword evidence="6" id="KW-0676">Redox-active center</keyword>
<dbReference type="PROSITE" id="PS51352">
    <property type="entry name" value="THIOREDOXIN_2"/>
    <property type="match status" value="1"/>
</dbReference>
<dbReference type="Proteomes" id="UP000537862">
    <property type="component" value="Unassembled WGS sequence"/>
</dbReference>
<dbReference type="GO" id="GO:0016491">
    <property type="term" value="F:oxidoreductase activity"/>
    <property type="evidence" value="ECO:0007669"/>
    <property type="project" value="InterPro"/>
</dbReference>
<keyword evidence="5 7" id="KW-1015">Disulfide bond</keyword>
<reference evidence="11 12" key="1">
    <citation type="submission" date="2020-05" db="EMBL/GenBank/DDBJ databases">
        <authorList>
            <person name="Niu N."/>
        </authorList>
    </citation>
    <scope>NUCLEOTIDE SEQUENCE [LARGE SCALE GENOMIC DNA]</scope>
    <source>
        <strain evidence="11 12">3340-03</strain>
    </source>
</reference>
<dbReference type="InterPro" id="IPR001853">
    <property type="entry name" value="DSBA-like_thioredoxin_dom"/>
</dbReference>
<feature type="disulfide bond" description="Redox-active" evidence="8">
    <location>
        <begin position="54"/>
        <end position="57"/>
    </location>
</feature>
<sequence>MSVFNTLKKLIPALGFVAIAASAQAQEKYVSFDPAFTSQTPNKTEVLEFFSYACGHCAAMEPMVQQLSTDLPEGAVLVPVPVGFNASMQPMQHLFYTLVALDRKDLHSKVFDAIHKEKKRLFTKEAIVDWAVSQGIDKASFESTYDSFGVNAKVRNATTLTDQYKVNATPSFAVAGKYLTSPGMTGTYESSIALVKELVAKEVK</sequence>
<evidence type="ECO:0000313" key="12">
    <source>
        <dbReference type="Proteomes" id="UP000537862"/>
    </source>
</evidence>
<dbReference type="SUPFAM" id="SSF52833">
    <property type="entry name" value="Thioredoxin-like"/>
    <property type="match status" value="1"/>
</dbReference>
<evidence type="ECO:0000256" key="2">
    <source>
        <dbReference type="ARBA" id="ARBA00005791"/>
    </source>
</evidence>
<dbReference type="Pfam" id="PF01323">
    <property type="entry name" value="DSBA"/>
    <property type="match status" value="1"/>
</dbReference>
<keyword evidence="4 7" id="KW-0574">Periplasm</keyword>
<dbReference type="InterPro" id="IPR050824">
    <property type="entry name" value="Thiol_disulfide_DsbA"/>
</dbReference>
<feature type="domain" description="Thioredoxin" evidence="10">
    <location>
        <begin position="12"/>
        <end position="200"/>
    </location>
</feature>
<keyword evidence="3 9" id="KW-0732">Signal</keyword>
<dbReference type="PANTHER" id="PTHR35891:SF3">
    <property type="entry name" value="THIOL:DISULFIDE INTERCHANGE PROTEIN DSBL"/>
    <property type="match status" value="1"/>
</dbReference>
<feature type="signal peptide" evidence="9">
    <location>
        <begin position="1"/>
        <end position="25"/>
    </location>
</feature>
<evidence type="ECO:0000256" key="1">
    <source>
        <dbReference type="ARBA" id="ARBA00004418"/>
    </source>
</evidence>
<evidence type="ECO:0000256" key="6">
    <source>
        <dbReference type="ARBA" id="ARBA00023284"/>
    </source>
</evidence>
<dbReference type="GO" id="GO:0042597">
    <property type="term" value="C:periplasmic space"/>
    <property type="evidence" value="ECO:0007669"/>
    <property type="project" value="UniProtKB-SubCell"/>
</dbReference>
<dbReference type="AlphaFoldDB" id="A0A849P6J2"/>
<dbReference type="EMBL" id="JABGBN010000007">
    <property type="protein sequence ID" value="NOL52211.1"/>
    <property type="molecule type" value="Genomic_DNA"/>
</dbReference>
<organism evidence="11 12">
    <name type="scientific">Pelistega suis</name>
    <dbReference type="NCBI Taxonomy" id="1631957"/>
    <lineage>
        <taxon>Bacteria</taxon>
        <taxon>Pseudomonadati</taxon>
        <taxon>Pseudomonadota</taxon>
        <taxon>Betaproteobacteria</taxon>
        <taxon>Burkholderiales</taxon>
        <taxon>Alcaligenaceae</taxon>
        <taxon>Pelistega</taxon>
    </lineage>
</organism>
<comment type="caution">
    <text evidence="11">The sequence shown here is derived from an EMBL/GenBank/DDBJ whole genome shotgun (WGS) entry which is preliminary data.</text>
</comment>
<gene>
    <name evidence="11" type="ORF">HKX39_08555</name>
</gene>
<feature type="chain" id="PRO_5032980048" description="Thiol:disulfide interchange protein" evidence="9">
    <location>
        <begin position="26"/>
        <end position="204"/>
    </location>
</feature>
<dbReference type="InterPro" id="IPR023205">
    <property type="entry name" value="DsbA/DsbL"/>
</dbReference>
<evidence type="ECO:0000259" key="10">
    <source>
        <dbReference type="PROSITE" id="PS51352"/>
    </source>
</evidence>
<dbReference type="PIRSF" id="PIRSF001488">
    <property type="entry name" value="Tdi_protein"/>
    <property type="match status" value="1"/>
</dbReference>
<dbReference type="RefSeq" id="WP_171680905.1">
    <property type="nucleotide sequence ID" value="NZ_JABGBN010000007.1"/>
</dbReference>
<dbReference type="InterPro" id="IPR036249">
    <property type="entry name" value="Thioredoxin-like_sf"/>
</dbReference>
<dbReference type="Gene3D" id="3.40.30.10">
    <property type="entry name" value="Glutaredoxin"/>
    <property type="match status" value="1"/>
</dbReference>
<dbReference type="CDD" id="cd03019">
    <property type="entry name" value="DsbA_DsbA"/>
    <property type="match status" value="1"/>
</dbReference>
<evidence type="ECO:0000256" key="9">
    <source>
        <dbReference type="SAM" id="SignalP"/>
    </source>
</evidence>
<dbReference type="InterPro" id="IPR013766">
    <property type="entry name" value="Thioredoxin_domain"/>
</dbReference>
<accession>A0A849P6J2</accession>
<evidence type="ECO:0000256" key="3">
    <source>
        <dbReference type="ARBA" id="ARBA00022729"/>
    </source>
</evidence>
<evidence type="ECO:0000256" key="5">
    <source>
        <dbReference type="ARBA" id="ARBA00023157"/>
    </source>
</evidence>
<protein>
    <recommendedName>
        <fullName evidence="7">Thiol:disulfide interchange protein</fullName>
    </recommendedName>
</protein>
<comment type="similarity">
    <text evidence="2">Belongs to the thioredoxin family. DsbA subfamily.</text>
</comment>
<evidence type="ECO:0000256" key="4">
    <source>
        <dbReference type="ARBA" id="ARBA00022764"/>
    </source>
</evidence>
<proteinExistence type="inferred from homology"/>
<dbReference type="PANTHER" id="PTHR35891">
    <property type="entry name" value="THIOL:DISULFIDE INTERCHANGE PROTEIN DSBA"/>
    <property type="match status" value="1"/>
</dbReference>
<evidence type="ECO:0000256" key="8">
    <source>
        <dbReference type="PIRSR" id="PIRSR001488-1"/>
    </source>
</evidence>
<evidence type="ECO:0000256" key="7">
    <source>
        <dbReference type="PIRNR" id="PIRNR001488"/>
    </source>
</evidence>
<name>A0A849P6J2_9BURK</name>
<comment type="subcellular location">
    <subcellularLocation>
        <location evidence="1 7">Periplasm</location>
    </subcellularLocation>
</comment>